<evidence type="ECO:0000313" key="2">
    <source>
        <dbReference type="Proteomes" id="UP001519287"/>
    </source>
</evidence>
<name>A0ABS4J2V3_9BACL</name>
<proteinExistence type="predicted"/>
<dbReference type="RefSeq" id="WP_209975976.1">
    <property type="nucleotide sequence ID" value="NZ_JAGGLB010000023.1"/>
</dbReference>
<reference evidence="1 2" key="1">
    <citation type="submission" date="2021-03" db="EMBL/GenBank/DDBJ databases">
        <title>Genomic Encyclopedia of Type Strains, Phase IV (KMG-IV): sequencing the most valuable type-strain genomes for metagenomic binning, comparative biology and taxonomic classification.</title>
        <authorList>
            <person name="Goeker M."/>
        </authorList>
    </citation>
    <scope>NUCLEOTIDE SEQUENCE [LARGE SCALE GENOMIC DNA]</scope>
    <source>
        <strain evidence="1 2">DSM 26048</strain>
    </source>
</reference>
<sequence length="410" mass="45491">MSTIFQNINVLDITTASEGAFDDVSKLENVNFLLYSKATSSLLAKVTQQNVNVRAELPESCALIHANGRYEITSLNNDIPLFIMVNGTIVIRHDVTAEALEKNIAGILINGSIFCPDQMKGIVQQKVVSLNGRLVSYMDGAELVNENIRIDKTYLQALKAGSRISFTGKVFMLDEVDTNLLNEKLDTIEFMDKLVIREELLSAISGKIVNAHKASIMAVSKDTYYVEDNLMLNEGVLSRIQKKRIHATGVILIESDIKPAMFAEWVDNLHSDKLIVCRDEMKQEVLSKTADPSVVVSGYTGKLKVVEGDYKLTAAELKYTKEELVFVVHGELDIASDIDPQQLFDSITGIFNYGIINGSGEQYGVIQSKLLINEGAVSDRDHIEEYKNDPSASEDHVGDRYISNANYLKL</sequence>
<dbReference type="EMBL" id="JAGGLB010000023">
    <property type="protein sequence ID" value="MBP1994123.1"/>
    <property type="molecule type" value="Genomic_DNA"/>
</dbReference>
<evidence type="ECO:0000313" key="1">
    <source>
        <dbReference type="EMBL" id="MBP1994123.1"/>
    </source>
</evidence>
<comment type="caution">
    <text evidence="1">The sequence shown here is derived from an EMBL/GenBank/DDBJ whole genome shotgun (WGS) entry which is preliminary data.</text>
</comment>
<gene>
    <name evidence="1" type="ORF">J2Z66_005749</name>
</gene>
<keyword evidence="2" id="KW-1185">Reference proteome</keyword>
<accession>A0ABS4J2V3</accession>
<organism evidence="1 2">
    <name type="scientific">Paenibacillus eucommiae</name>
    <dbReference type="NCBI Taxonomy" id="1355755"/>
    <lineage>
        <taxon>Bacteria</taxon>
        <taxon>Bacillati</taxon>
        <taxon>Bacillota</taxon>
        <taxon>Bacilli</taxon>
        <taxon>Bacillales</taxon>
        <taxon>Paenibacillaceae</taxon>
        <taxon>Paenibacillus</taxon>
    </lineage>
</organism>
<dbReference type="Proteomes" id="UP001519287">
    <property type="component" value="Unassembled WGS sequence"/>
</dbReference>
<protein>
    <submittedName>
        <fullName evidence="1">Uncharacterized protein</fullName>
    </submittedName>
</protein>